<dbReference type="InterPro" id="IPR000477">
    <property type="entry name" value="RT_dom"/>
</dbReference>
<gene>
    <name evidence="2" type="ORF">BUALT_Bualt12G0099300</name>
</gene>
<dbReference type="PANTHER" id="PTHR33116:SF70">
    <property type="entry name" value="NON-LTR RETROELEMENT REVERSE TRANSCRIPTASE-LIKE PROTEIN"/>
    <property type="match status" value="1"/>
</dbReference>
<accession>A0AAV6X0Q5</accession>
<dbReference type="InterPro" id="IPR043502">
    <property type="entry name" value="DNA/RNA_pol_sf"/>
</dbReference>
<evidence type="ECO:0000313" key="3">
    <source>
        <dbReference type="Proteomes" id="UP000826271"/>
    </source>
</evidence>
<organism evidence="2 3">
    <name type="scientific">Buddleja alternifolia</name>
    <dbReference type="NCBI Taxonomy" id="168488"/>
    <lineage>
        <taxon>Eukaryota</taxon>
        <taxon>Viridiplantae</taxon>
        <taxon>Streptophyta</taxon>
        <taxon>Embryophyta</taxon>
        <taxon>Tracheophyta</taxon>
        <taxon>Spermatophyta</taxon>
        <taxon>Magnoliopsida</taxon>
        <taxon>eudicotyledons</taxon>
        <taxon>Gunneridae</taxon>
        <taxon>Pentapetalae</taxon>
        <taxon>asterids</taxon>
        <taxon>lamiids</taxon>
        <taxon>Lamiales</taxon>
        <taxon>Scrophulariaceae</taxon>
        <taxon>Buddlejeae</taxon>
        <taxon>Buddleja</taxon>
    </lineage>
</organism>
<dbReference type="EMBL" id="WHWC01000012">
    <property type="protein sequence ID" value="KAG8372750.1"/>
    <property type="molecule type" value="Genomic_DNA"/>
</dbReference>
<name>A0AAV6X0Q5_9LAMI</name>
<comment type="caution">
    <text evidence="2">The sequence shown here is derived from an EMBL/GenBank/DDBJ whole genome shotgun (WGS) entry which is preliminary data.</text>
</comment>
<dbReference type="Proteomes" id="UP000826271">
    <property type="component" value="Unassembled WGS sequence"/>
</dbReference>
<proteinExistence type="predicted"/>
<dbReference type="CDD" id="cd01650">
    <property type="entry name" value="RT_nLTR_like"/>
    <property type="match status" value="1"/>
</dbReference>
<dbReference type="SUPFAM" id="SSF56672">
    <property type="entry name" value="DNA/RNA polymerases"/>
    <property type="match status" value="1"/>
</dbReference>
<evidence type="ECO:0000259" key="1">
    <source>
        <dbReference type="PROSITE" id="PS50878"/>
    </source>
</evidence>
<reference evidence="2" key="1">
    <citation type="submission" date="2019-10" db="EMBL/GenBank/DDBJ databases">
        <authorList>
            <person name="Zhang R."/>
            <person name="Pan Y."/>
            <person name="Wang J."/>
            <person name="Ma R."/>
            <person name="Yu S."/>
        </authorList>
    </citation>
    <scope>NUCLEOTIDE SEQUENCE</scope>
    <source>
        <strain evidence="2">LA-IB0</strain>
        <tissue evidence="2">Leaf</tissue>
    </source>
</reference>
<dbReference type="PANTHER" id="PTHR33116">
    <property type="entry name" value="REVERSE TRANSCRIPTASE ZINC-BINDING DOMAIN-CONTAINING PROTEIN-RELATED-RELATED"/>
    <property type="match status" value="1"/>
</dbReference>
<dbReference type="PROSITE" id="PS50878">
    <property type="entry name" value="RT_POL"/>
    <property type="match status" value="1"/>
</dbReference>
<sequence>MRLKPMMEDLVSPMQSSFIPRRGTHENILILQEMVHSIRRSRNRDGGMIIKIDHEKAYDKVNWGFLRQTLTFFGFPESLIKLIMCCVMSSQPRVIWNGETPPSLNPMCGLRQGDPLSLYLFVLCMERLAYLIEEEVDKGAWKPLRVCRGGPCFSHLFLAYDLIFMARVSFSNVNSIRRVLYQFSHSSGLQVNMGKSKVFFSPHLDIEYQQRLARSLGLVITRDLGKYLGAPIHHGRVSPSLFRPLIDKIQGRLSSWKEKLLDMATRATLIHSVTSAMPTHLMHTAWLPTGTCKHLDKMNRAFLWARDGNPRKMHTIKWDKITKDKSKGGLGIKETPNMNIAILAKIGWRILIEDKAVWQGVGKCF</sequence>
<protein>
    <recommendedName>
        <fullName evidence="1">Reverse transcriptase domain-containing protein</fullName>
    </recommendedName>
</protein>
<dbReference type="Pfam" id="PF00078">
    <property type="entry name" value="RVT_1"/>
    <property type="match status" value="1"/>
</dbReference>
<evidence type="ECO:0000313" key="2">
    <source>
        <dbReference type="EMBL" id="KAG8372750.1"/>
    </source>
</evidence>
<keyword evidence="3" id="KW-1185">Reference proteome</keyword>
<dbReference type="AlphaFoldDB" id="A0AAV6X0Q5"/>
<feature type="domain" description="Reverse transcriptase" evidence="1">
    <location>
        <begin position="1"/>
        <end position="220"/>
    </location>
</feature>